<dbReference type="HOGENOM" id="CLU_007383_9_2_1"/>
<dbReference type="InterPro" id="IPR001509">
    <property type="entry name" value="Epimerase_deHydtase"/>
</dbReference>
<reference evidence="5" key="1">
    <citation type="journal article" date="2013" name="Genome Announc.">
        <title>Draft genome sequence of Botrytis cinerea BcDW1, inoculum for noble rot of grape berries.</title>
        <authorList>
            <person name="Blanco-Ulate B."/>
            <person name="Allen G."/>
            <person name="Powell A.L."/>
            <person name="Cantu D."/>
        </authorList>
    </citation>
    <scope>NUCLEOTIDE SEQUENCE [LARGE SCALE GENOMIC DNA]</scope>
    <source>
        <strain evidence="5">BcDW1</strain>
    </source>
</reference>
<dbReference type="OrthoDB" id="2735536at2759"/>
<dbReference type="InterPro" id="IPR050425">
    <property type="entry name" value="NAD(P)_dehydrat-like"/>
</dbReference>
<gene>
    <name evidence="4" type="ORF">BcDW1_10695</name>
</gene>
<dbReference type="GO" id="GO:0016616">
    <property type="term" value="F:oxidoreductase activity, acting on the CH-OH group of donors, NAD or NADP as acceptor"/>
    <property type="evidence" value="ECO:0007669"/>
    <property type="project" value="TreeGrafter"/>
</dbReference>
<evidence type="ECO:0000313" key="5">
    <source>
        <dbReference type="Proteomes" id="UP000012045"/>
    </source>
</evidence>
<comment type="similarity">
    <text evidence="2">Belongs to the NAD(P)-dependent epimerase/dehydratase family. Dihydroflavonol-4-reductase subfamily.</text>
</comment>
<dbReference type="SUPFAM" id="SSF51735">
    <property type="entry name" value="NAD(P)-binding Rossmann-fold domains"/>
    <property type="match status" value="1"/>
</dbReference>
<protein>
    <submittedName>
        <fullName evidence="4">Putative cinnamoyl-reductase protein</fullName>
    </submittedName>
</protein>
<dbReference type="Pfam" id="PF01370">
    <property type="entry name" value="Epimerase"/>
    <property type="match status" value="1"/>
</dbReference>
<dbReference type="Proteomes" id="UP000012045">
    <property type="component" value="Unassembled WGS sequence"/>
</dbReference>
<dbReference type="EMBL" id="KB708109">
    <property type="protein sequence ID" value="EMR80695.1"/>
    <property type="molecule type" value="Genomic_DNA"/>
</dbReference>
<dbReference type="Gene3D" id="3.40.50.720">
    <property type="entry name" value="NAD(P)-binding Rossmann-like Domain"/>
    <property type="match status" value="1"/>
</dbReference>
<name>M7TH67_BOTF1</name>
<evidence type="ECO:0000313" key="4">
    <source>
        <dbReference type="EMBL" id="EMR80695.1"/>
    </source>
</evidence>
<proteinExistence type="inferred from homology"/>
<keyword evidence="1" id="KW-0560">Oxidoreductase</keyword>
<organism evidence="4 5">
    <name type="scientific">Botryotinia fuckeliana (strain BcDW1)</name>
    <name type="common">Noble rot fungus</name>
    <name type="synonym">Botrytis cinerea</name>
    <dbReference type="NCBI Taxonomy" id="1290391"/>
    <lineage>
        <taxon>Eukaryota</taxon>
        <taxon>Fungi</taxon>
        <taxon>Dikarya</taxon>
        <taxon>Ascomycota</taxon>
        <taxon>Pezizomycotina</taxon>
        <taxon>Leotiomycetes</taxon>
        <taxon>Helotiales</taxon>
        <taxon>Sclerotiniaceae</taxon>
        <taxon>Botrytis</taxon>
    </lineage>
</organism>
<dbReference type="PANTHER" id="PTHR10366:SF812">
    <property type="entry name" value="VPS9 DOMAIN-CONTAINING PROTEIN"/>
    <property type="match status" value="1"/>
</dbReference>
<accession>M7TH67</accession>
<evidence type="ECO:0000256" key="1">
    <source>
        <dbReference type="ARBA" id="ARBA00023002"/>
    </source>
</evidence>
<dbReference type="FunFam" id="3.40.50.720:FF:000085">
    <property type="entry name" value="Dihydroflavonol reductase"/>
    <property type="match status" value="1"/>
</dbReference>
<dbReference type="PANTHER" id="PTHR10366">
    <property type="entry name" value="NAD DEPENDENT EPIMERASE/DEHYDRATASE"/>
    <property type="match status" value="1"/>
</dbReference>
<dbReference type="STRING" id="1290391.M7TH67"/>
<dbReference type="InterPro" id="IPR036291">
    <property type="entry name" value="NAD(P)-bd_dom_sf"/>
</dbReference>
<dbReference type="AlphaFoldDB" id="M7TH67"/>
<evidence type="ECO:0000256" key="2">
    <source>
        <dbReference type="ARBA" id="ARBA00023445"/>
    </source>
</evidence>
<feature type="domain" description="NAD-dependent epimerase/dehydratase" evidence="3">
    <location>
        <begin position="5"/>
        <end position="252"/>
    </location>
</feature>
<evidence type="ECO:0000259" key="3">
    <source>
        <dbReference type="Pfam" id="PF01370"/>
    </source>
</evidence>
<sequence length="351" mass="38779">MSKSLVTGGTGFIGLHVVKILLERGHSVNATVRSLKSPQKLKVLSDLQNKYPEQLCLFEADLLTTGSFKDAMAGCDLLYHIASPFLVPQQINDGMKDCVEPALQGTKNVLQSVNETQTVKRVVLTSSIAAIYGDSVDIVKMEDSTLTEAHWNVTSTATDNPYSYSKMIAEREAWKMQEAQSRWDMVVINPGLVLGPSLSPESASGSLFMIENMYRGENKMGAPELHYPIADVRDVAEAHVKAGETVNAKGRYIIAGEHSLSILDMANLVRPIHKQPNLLPKKNLPKKNLPKLMLYAAGPFMGISWKWVCANIGIGYKVNHQKSVQELGLVYRPAEKIVRDHYQSWLSTQSA</sequence>